<evidence type="ECO:0000256" key="11">
    <source>
        <dbReference type="ARBA" id="ARBA00035113"/>
    </source>
</evidence>
<dbReference type="PROSITE" id="PS50089">
    <property type="entry name" value="ZF_RING_2"/>
    <property type="match status" value="1"/>
</dbReference>
<dbReference type="InterPro" id="IPR044288">
    <property type="entry name" value="ZNF598/HEL2"/>
</dbReference>
<keyword evidence="16" id="KW-1185">Reference proteome</keyword>
<dbReference type="STRING" id="1160509.A0A3N4ISV3"/>
<feature type="compositionally biased region" description="Polar residues" evidence="13">
    <location>
        <begin position="1"/>
        <end position="20"/>
    </location>
</feature>
<sequence>MATASSVQNNNTTTQMSDQADSIPPRDTNNSAAPRGGRGGPRGERGNRGRGRGERGGSRGSGEPRRGGRGRGRGAIPLTDDGNTPRAQNSIFGSADIAQLTIRDPTSEESSPKAGSDEDQEHDNANECFICANTIVYSSISPCKHTTCHICSLRMRALYKNKLCPHCRTEADYVIFTEADEKEFQDFTDADLVCEDSNLGIRFTSKKIYEDVRLLLQYNCPESKCEVACLSWPDLKRHVTSTHHRSLWYAPHLCAAVEKDSNRDSELCTKHKHVFAHEHQLFTTKELKKHEKYGDDEPGAINQSGFKGHPECGFCKERFYTGDELYSHCREKHERCFLCERRDPRGQAQYYVDYDSLAEHFKSGHFMCADEECLEKKFVVFDSEIDLKAHMLEAHPRGLTGNALKSARRVDMSNFDFGGPSGGRGERGRGRGRGGRGGRGGRDGHGGRGGRHENEDDRPSETPLHMSRDELAYQRTLAVQGAQVGTSRTFGGQLTDSSVFAARPNASAANVRPVTVAVPSQPPPPVSVIQENQFPPLAPLRGEGGASSSSATQTSSTGPMTEEERKKKHANVINRAGNFVKNDGVKLSSFKTLVSQYRQGSIAPRSLIDKLWHLFGGNSGGIKIIDLGAFLKDLSEIYEDESKKNALWKGWQDWKALVCFHSSLMNLQLTLSARRFPTHGIRCSIRHTGSDLACFESQVIHCSV</sequence>
<dbReference type="InterPro" id="IPR056437">
    <property type="entry name" value="Znf-C2H2_ZNF598/HEL2"/>
</dbReference>
<accession>A0A3N4ISV3</accession>
<keyword evidence="5" id="KW-0963">Cytoplasm</keyword>
<gene>
    <name evidence="15" type="ORF">BJ508DRAFT_25678</name>
</gene>
<evidence type="ECO:0000259" key="14">
    <source>
        <dbReference type="PROSITE" id="PS50089"/>
    </source>
</evidence>
<feature type="compositionally biased region" description="Low complexity" evidence="13">
    <location>
        <begin position="546"/>
        <end position="558"/>
    </location>
</feature>
<dbReference type="InterPro" id="IPR013087">
    <property type="entry name" value="Znf_C2H2_type"/>
</dbReference>
<dbReference type="GO" id="GO:0008270">
    <property type="term" value="F:zinc ion binding"/>
    <property type="evidence" value="ECO:0007669"/>
    <property type="project" value="UniProtKB-KW"/>
</dbReference>
<evidence type="ECO:0000256" key="12">
    <source>
        <dbReference type="PROSITE-ProRule" id="PRU00175"/>
    </source>
</evidence>
<evidence type="ECO:0000256" key="1">
    <source>
        <dbReference type="ARBA" id="ARBA00000900"/>
    </source>
</evidence>
<feature type="region of interest" description="Disordered" evidence="13">
    <location>
        <begin position="535"/>
        <end position="568"/>
    </location>
</feature>
<feature type="region of interest" description="Disordered" evidence="13">
    <location>
        <begin position="412"/>
        <end position="463"/>
    </location>
</feature>
<evidence type="ECO:0000313" key="15">
    <source>
        <dbReference type="EMBL" id="RPA84694.1"/>
    </source>
</evidence>
<dbReference type="InterPro" id="IPR057634">
    <property type="entry name" value="PAH_ZNF598/HEL2"/>
</dbReference>
<keyword evidence="7" id="KW-0808">Transferase</keyword>
<feature type="region of interest" description="Disordered" evidence="13">
    <location>
        <begin position="1"/>
        <end position="97"/>
    </location>
</feature>
<dbReference type="EC" id="2.3.2.27" evidence="4"/>
<dbReference type="PANTHER" id="PTHR22938">
    <property type="entry name" value="ZINC FINGER PROTEIN 598"/>
    <property type="match status" value="1"/>
</dbReference>
<dbReference type="SMART" id="SM00355">
    <property type="entry name" value="ZnF_C2H2"/>
    <property type="match status" value="4"/>
</dbReference>
<evidence type="ECO:0000256" key="3">
    <source>
        <dbReference type="ARBA" id="ARBA00004906"/>
    </source>
</evidence>
<dbReference type="OrthoDB" id="3838338at2759"/>
<keyword evidence="8" id="KW-0479">Metal-binding</keyword>
<dbReference type="SUPFAM" id="SSF57850">
    <property type="entry name" value="RING/U-box"/>
    <property type="match status" value="1"/>
</dbReference>
<dbReference type="Pfam" id="PF25447">
    <property type="entry name" value="RING_ZNF598"/>
    <property type="match status" value="1"/>
</dbReference>
<evidence type="ECO:0000256" key="7">
    <source>
        <dbReference type="ARBA" id="ARBA00022679"/>
    </source>
</evidence>
<feature type="compositionally biased region" description="Basic and acidic residues" evidence="13">
    <location>
        <begin position="41"/>
        <end position="66"/>
    </location>
</feature>
<evidence type="ECO:0000256" key="10">
    <source>
        <dbReference type="ARBA" id="ARBA00022833"/>
    </source>
</evidence>
<feature type="compositionally biased region" description="Polar residues" evidence="13">
    <location>
        <begin position="81"/>
        <end position="92"/>
    </location>
</feature>
<dbReference type="InterPro" id="IPR013083">
    <property type="entry name" value="Znf_RING/FYVE/PHD"/>
</dbReference>
<dbReference type="AlphaFoldDB" id="A0A3N4ISV3"/>
<evidence type="ECO:0000256" key="4">
    <source>
        <dbReference type="ARBA" id="ARBA00012483"/>
    </source>
</evidence>
<feature type="compositionally biased region" description="Basic and acidic residues" evidence="13">
    <location>
        <begin position="440"/>
        <end position="463"/>
    </location>
</feature>
<dbReference type="InterPro" id="IPR041888">
    <property type="entry name" value="RING-HC_ZNF598/HEL2"/>
</dbReference>
<dbReference type="GO" id="GO:0072344">
    <property type="term" value="P:rescue of stalled ribosome"/>
    <property type="evidence" value="ECO:0007669"/>
    <property type="project" value="InterPro"/>
</dbReference>
<evidence type="ECO:0000256" key="8">
    <source>
        <dbReference type="ARBA" id="ARBA00022723"/>
    </source>
</evidence>
<dbReference type="PROSITE" id="PS00028">
    <property type="entry name" value="ZINC_FINGER_C2H2_1"/>
    <property type="match status" value="1"/>
</dbReference>
<dbReference type="EMBL" id="ML119657">
    <property type="protein sequence ID" value="RPA84694.1"/>
    <property type="molecule type" value="Genomic_DNA"/>
</dbReference>
<dbReference type="GO" id="GO:0061630">
    <property type="term" value="F:ubiquitin protein ligase activity"/>
    <property type="evidence" value="ECO:0007669"/>
    <property type="project" value="UniProtKB-EC"/>
</dbReference>
<evidence type="ECO:0000313" key="16">
    <source>
        <dbReference type="Proteomes" id="UP000275078"/>
    </source>
</evidence>
<dbReference type="Gene3D" id="3.30.40.10">
    <property type="entry name" value="Zinc/RING finger domain, C3HC4 (zinc finger)"/>
    <property type="match status" value="1"/>
</dbReference>
<name>A0A3N4ISV3_ASCIM</name>
<feature type="region of interest" description="Disordered" evidence="13">
    <location>
        <begin position="102"/>
        <end position="121"/>
    </location>
</feature>
<dbReference type="GO" id="GO:0005737">
    <property type="term" value="C:cytoplasm"/>
    <property type="evidence" value="ECO:0007669"/>
    <property type="project" value="UniProtKB-SubCell"/>
</dbReference>
<dbReference type="GO" id="GO:0043022">
    <property type="term" value="F:ribosome binding"/>
    <property type="evidence" value="ECO:0007669"/>
    <property type="project" value="TreeGrafter"/>
</dbReference>
<dbReference type="GO" id="GO:0016567">
    <property type="term" value="P:protein ubiquitination"/>
    <property type="evidence" value="ECO:0007669"/>
    <property type="project" value="TreeGrafter"/>
</dbReference>
<organism evidence="15 16">
    <name type="scientific">Ascobolus immersus RN42</name>
    <dbReference type="NCBI Taxonomy" id="1160509"/>
    <lineage>
        <taxon>Eukaryota</taxon>
        <taxon>Fungi</taxon>
        <taxon>Dikarya</taxon>
        <taxon>Ascomycota</taxon>
        <taxon>Pezizomycotina</taxon>
        <taxon>Pezizomycetes</taxon>
        <taxon>Pezizales</taxon>
        <taxon>Ascobolaceae</taxon>
        <taxon>Ascobolus</taxon>
    </lineage>
</organism>
<dbReference type="Proteomes" id="UP000275078">
    <property type="component" value="Unassembled WGS sequence"/>
</dbReference>
<evidence type="ECO:0000256" key="6">
    <source>
        <dbReference type="ARBA" id="ARBA00022553"/>
    </source>
</evidence>
<keyword evidence="10" id="KW-0862">Zinc</keyword>
<dbReference type="PANTHER" id="PTHR22938:SF0">
    <property type="entry name" value="E3 UBIQUITIN-PROTEIN LIGASE ZNF598"/>
    <property type="match status" value="1"/>
</dbReference>
<dbReference type="CDD" id="cd16615">
    <property type="entry name" value="RING-HC_ZNF598"/>
    <property type="match status" value="1"/>
</dbReference>
<keyword evidence="9 12" id="KW-0863">Zinc-finger</keyword>
<feature type="domain" description="RING-type" evidence="14">
    <location>
        <begin position="128"/>
        <end position="168"/>
    </location>
</feature>
<comment type="subcellular location">
    <subcellularLocation>
        <location evidence="2">Cytoplasm</location>
    </subcellularLocation>
</comment>
<comment type="pathway">
    <text evidence="3">Protein modification; protein ubiquitination.</text>
</comment>
<dbReference type="Pfam" id="PF23202">
    <property type="entry name" value="PAH_ZNF598"/>
    <property type="match status" value="1"/>
</dbReference>
<proteinExistence type="inferred from homology"/>
<evidence type="ECO:0000256" key="9">
    <source>
        <dbReference type="ARBA" id="ARBA00022771"/>
    </source>
</evidence>
<dbReference type="InterPro" id="IPR001841">
    <property type="entry name" value="Znf_RING"/>
</dbReference>
<evidence type="ECO:0000256" key="13">
    <source>
        <dbReference type="SAM" id="MobiDB-lite"/>
    </source>
</evidence>
<comment type="catalytic activity">
    <reaction evidence="1">
        <text>S-ubiquitinyl-[E2 ubiquitin-conjugating enzyme]-L-cysteine + [acceptor protein]-L-lysine = [E2 ubiquitin-conjugating enzyme]-L-cysteine + N(6)-ubiquitinyl-[acceptor protein]-L-lysine.</text>
        <dbReference type="EC" id="2.3.2.27"/>
    </reaction>
</comment>
<comment type="similarity">
    <text evidence="11">Belongs to the ZNF598/HEL2 family.</text>
</comment>
<keyword evidence="6" id="KW-0597">Phosphoprotein</keyword>
<evidence type="ECO:0000256" key="2">
    <source>
        <dbReference type="ARBA" id="ARBA00004496"/>
    </source>
</evidence>
<evidence type="ECO:0000256" key="5">
    <source>
        <dbReference type="ARBA" id="ARBA00022490"/>
    </source>
</evidence>
<protein>
    <recommendedName>
        <fullName evidence="4">RING-type E3 ubiquitin transferase</fullName>
        <ecNumber evidence="4">2.3.2.27</ecNumber>
    </recommendedName>
</protein>
<reference evidence="15 16" key="1">
    <citation type="journal article" date="2018" name="Nat. Ecol. Evol.">
        <title>Pezizomycetes genomes reveal the molecular basis of ectomycorrhizal truffle lifestyle.</title>
        <authorList>
            <person name="Murat C."/>
            <person name="Payen T."/>
            <person name="Noel B."/>
            <person name="Kuo A."/>
            <person name="Morin E."/>
            <person name="Chen J."/>
            <person name="Kohler A."/>
            <person name="Krizsan K."/>
            <person name="Balestrini R."/>
            <person name="Da Silva C."/>
            <person name="Montanini B."/>
            <person name="Hainaut M."/>
            <person name="Levati E."/>
            <person name="Barry K.W."/>
            <person name="Belfiori B."/>
            <person name="Cichocki N."/>
            <person name="Clum A."/>
            <person name="Dockter R.B."/>
            <person name="Fauchery L."/>
            <person name="Guy J."/>
            <person name="Iotti M."/>
            <person name="Le Tacon F."/>
            <person name="Lindquist E.A."/>
            <person name="Lipzen A."/>
            <person name="Malagnac F."/>
            <person name="Mello A."/>
            <person name="Molinier V."/>
            <person name="Miyauchi S."/>
            <person name="Poulain J."/>
            <person name="Riccioni C."/>
            <person name="Rubini A."/>
            <person name="Sitrit Y."/>
            <person name="Splivallo R."/>
            <person name="Traeger S."/>
            <person name="Wang M."/>
            <person name="Zifcakova L."/>
            <person name="Wipf D."/>
            <person name="Zambonelli A."/>
            <person name="Paolocci F."/>
            <person name="Nowrousian M."/>
            <person name="Ottonello S."/>
            <person name="Baldrian P."/>
            <person name="Spatafora J.W."/>
            <person name="Henrissat B."/>
            <person name="Nagy L.G."/>
            <person name="Aury J.M."/>
            <person name="Wincker P."/>
            <person name="Grigoriev I.V."/>
            <person name="Bonfante P."/>
            <person name="Martin F.M."/>
        </authorList>
    </citation>
    <scope>NUCLEOTIDE SEQUENCE [LARGE SCALE GENOMIC DNA]</scope>
    <source>
        <strain evidence="15 16">RN42</strain>
    </source>
</reference>
<dbReference type="Pfam" id="PF23230">
    <property type="entry name" value="zf-C2H2_13"/>
    <property type="match status" value="1"/>
</dbReference>